<evidence type="ECO:0000256" key="6">
    <source>
        <dbReference type="ARBA" id="ARBA00023136"/>
    </source>
</evidence>
<name>A0ABW1VDI2_9MICO</name>
<proteinExistence type="predicted"/>
<dbReference type="Pfam" id="PF06271">
    <property type="entry name" value="RDD"/>
    <property type="match status" value="1"/>
</dbReference>
<dbReference type="SUPFAM" id="SSF49879">
    <property type="entry name" value="SMAD/FHA domain"/>
    <property type="match status" value="1"/>
</dbReference>
<dbReference type="Gene3D" id="2.60.200.20">
    <property type="match status" value="1"/>
</dbReference>
<keyword evidence="4 8" id="KW-0812">Transmembrane</keyword>
<evidence type="ECO:0000259" key="9">
    <source>
        <dbReference type="PROSITE" id="PS50006"/>
    </source>
</evidence>
<protein>
    <submittedName>
        <fullName evidence="10">RDD family protein</fullName>
    </submittedName>
</protein>
<dbReference type="PANTHER" id="PTHR36115">
    <property type="entry name" value="PROLINE-RICH ANTIGEN HOMOLOG-RELATED"/>
    <property type="match status" value="1"/>
</dbReference>
<reference evidence="11" key="1">
    <citation type="journal article" date="2019" name="Int. J. Syst. Evol. Microbiol.">
        <title>The Global Catalogue of Microorganisms (GCM) 10K type strain sequencing project: providing services to taxonomists for standard genome sequencing and annotation.</title>
        <authorList>
            <consortium name="The Broad Institute Genomics Platform"/>
            <consortium name="The Broad Institute Genome Sequencing Center for Infectious Disease"/>
            <person name="Wu L."/>
            <person name="Ma J."/>
        </authorList>
    </citation>
    <scope>NUCLEOTIDE SEQUENCE [LARGE SCALE GENOMIC DNA]</scope>
    <source>
        <strain evidence="11">CCUG 43304</strain>
    </source>
</reference>
<comment type="caution">
    <text evidence="10">The sequence shown here is derived from an EMBL/GenBank/DDBJ whole genome shotgun (WGS) entry which is preliminary data.</text>
</comment>
<evidence type="ECO:0000256" key="1">
    <source>
        <dbReference type="ARBA" id="ARBA00004651"/>
    </source>
</evidence>
<dbReference type="PANTHER" id="PTHR36115:SF6">
    <property type="entry name" value="PROLINE-RICH ANTIGEN HOMOLOG"/>
    <property type="match status" value="1"/>
</dbReference>
<evidence type="ECO:0000313" key="10">
    <source>
        <dbReference type="EMBL" id="MFC6355185.1"/>
    </source>
</evidence>
<keyword evidence="2" id="KW-1003">Cell membrane</keyword>
<dbReference type="Proteomes" id="UP001596306">
    <property type="component" value="Unassembled WGS sequence"/>
</dbReference>
<dbReference type="EMBL" id="JBHSTP010000001">
    <property type="protein sequence ID" value="MFC6355185.1"/>
    <property type="molecule type" value="Genomic_DNA"/>
</dbReference>
<dbReference type="CDD" id="cd00060">
    <property type="entry name" value="FHA"/>
    <property type="match status" value="1"/>
</dbReference>
<dbReference type="InterPro" id="IPR010432">
    <property type="entry name" value="RDD"/>
</dbReference>
<feature type="compositionally biased region" description="Low complexity" evidence="7">
    <location>
        <begin position="262"/>
        <end position="272"/>
    </location>
</feature>
<keyword evidence="11" id="KW-1185">Reference proteome</keyword>
<evidence type="ECO:0000256" key="3">
    <source>
        <dbReference type="ARBA" id="ARBA00022553"/>
    </source>
</evidence>
<feature type="transmembrane region" description="Helical" evidence="8">
    <location>
        <begin position="86"/>
        <end position="108"/>
    </location>
</feature>
<keyword evidence="5 8" id="KW-1133">Transmembrane helix</keyword>
<feature type="region of interest" description="Disordered" evidence="7">
    <location>
        <begin position="238"/>
        <end position="278"/>
    </location>
</feature>
<keyword evidence="6 8" id="KW-0472">Membrane</keyword>
<dbReference type="RefSeq" id="WP_386727658.1">
    <property type="nucleotide sequence ID" value="NZ_JBHSTP010000001.1"/>
</dbReference>
<organism evidence="10 11">
    <name type="scientific">Luethyella okanaganae</name>
    <dbReference type="NCBI Taxonomy" id="69372"/>
    <lineage>
        <taxon>Bacteria</taxon>
        <taxon>Bacillati</taxon>
        <taxon>Actinomycetota</taxon>
        <taxon>Actinomycetes</taxon>
        <taxon>Micrococcales</taxon>
        <taxon>Microbacteriaceae</taxon>
        <taxon>Luethyella</taxon>
    </lineage>
</organism>
<dbReference type="PROSITE" id="PS50006">
    <property type="entry name" value="FHA_DOMAIN"/>
    <property type="match status" value="1"/>
</dbReference>
<evidence type="ECO:0000256" key="5">
    <source>
        <dbReference type="ARBA" id="ARBA00022989"/>
    </source>
</evidence>
<dbReference type="InterPro" id="IPR008984">
    <property type="entry name" value="SMAD_FHA_dom_sf"/>
</dbReference>
<dbReference type="InterPro" id="IPR051791">
    <property type="entry name" value="Pra-immunoreactive"/>
</dbReference>
<evidence type="ECO:0000256" key="4">
    <source>
        <dbReference type="ARBA" id="ARBA00022692"/>
    </source>
</evidence>
<comment type="subcellular location">
    <subcellularLocation>
        <location evidence="1">Cell membrane</location>
        <topology evidence="1">Multi-pass membrane protein</topology>
    </subcellularLocation>
</comment>
<evidence type="ECO:0000313" key="11">
    <source>
        <dbReference type="Proteomes" id="UP001596306"/>
    </source>
</evidence>
<keyword evidence="3" id="KW-0597">Phosphoprotein</keyword>
<feature type="transmembrane region" description="Helical" evidence="8">
    <location>
        <begin position="47"/>
        <end position="66"/>
    </location>
</feature>
<evidence type="ECO:0000256" key="7">
    <source>
        <dbReference type="SAM" id="MobiDB-lite"/>
    </source>
</evidence>
<dbReference type="Pfam" id="PF00498">
    <property type="entry name" value="FHA"/>
    <property type="match status" value="1"/>
</dbReference>
<evidence type="ECO:0000256" key="8">
    <source>
        <dbReference type="SAM" id="Phobius"/>
    </source>
</evidence>
<dbReference type="InterPro" id="IPR000253">
    <property type="entry name" value="FHA_dom"/>
</dbReference>
<gene>
    <name evidence="10" type="ORF">ACFQB0_03555</name>
</gene>
<feature type="compositionally biased region" description="Low complexity" evidence="7">
    <location>
        <begin position="238"/>
        <end position="248"/>
    </location>
</feature>
<accession>A0ABW1VDI2</accession>
<evidence type="ECO:0000256" key="2">
    <source>
        <dbReference type="ARBA" id="ARBA00022475"/>
    </source>
</evidence>
<feature type="domain" description="FHA" evidence="9">
    <location>
        <begin position="292"/>
        <end position="345"/>
    </location>
</feature>
<sequence>MSVTLDLDDDPIPGLLPDGRPDPEYAARLGLVAAEPLRRSLAFALDLVIWLALLLPAILGSIPLWSRLSPFVGSLGWLLDHPALPASLIAVLISQGLILVYGLVQLILHGKRGVTVGKATFGLRSVNVERFTAPGLWRVVLRVLVLQVAQWILPLAGPAVLFSSSFWDAEGRGRSWLDRVGHTWVLDVRRGLNPLDAKTLRHARRAFDSPSSGDRGALPSLATGASFSAAMFEPGARSSSGVVSAPSSGELADAGWSPPPLRSAAVAPSSSPQPAPVIVFDDGSRVRVEGLLLLGRSPQARPGEEGASALALSDESMRISKTHAVVGADEGGLWVADRGSTNGTYATTPGGARRRLVAEERTYLSGGTSIEIGGREFVVGTPTKGDG</sequence>